<keyword evidence="4" id="KW-1185">Reference proteome</keyword>
<dbReference type="GO" id="GO:0000160">
    <property type="term" value="P:phosphorelay signal transduction system"/>
    <property type="evidence" value="ECO:0007669"/>
    <property type="project" value="InterPro"/>
</dbReference>
<evidence type="ECO:0000259" key="2">
    <source>
        <dbReference type="PROSITE" id="PS50110"/>
    </source>
</evidence>
<evidence type="ECO:0000256" key="1">
    <source>
        <dbReference type="PROSITE-ProRule" id="PRU00169"/>
    </source>
</evidence>
<sequence length="328" mass="36493">MSFPLERHPGSIIFVDDDENYLAAVKTIFPSQWNIQTFADTSEFVSHMSAMMTVIEDMDAYQRGAIERCRKGGSVAIEVLRFWNAFPERYALPKVVLMDYHMPNHSGLDALEKIKDWRGPKVLLTGVADEAQVCRAFNERLIDYYVAKQNSKILALIVSTVKLMLNNYTENSSLQWNAWNMSMKPEQTLILGYPEITQALFKFVDDNCEHIVIGDPFGVMALGYAGEVKWLQLETTATLDAAADLVIKSGGTSEDAQSVRAAHSLTNARINSALGIADTPSAVANSFQIRIPSINEILFGAVFDLTVGGAPLPEACYTAWQQRQSQRI</sequence>
<gene>
    <name evidence="3" type="ordered locus">Rfer_4404</name>
</gene>
<dbReference type="EMBL" id="CP000268">
    <property type="protein sequence ID" value="ABD72090.1"/>
    <property type="molecule type" value="Genomic_DNA"/>
</dbReference>
<feature type="domain" description="Response regulatory" evidence="2">
    <location>
        <begin position="11"/>
        <end position="163"/>
    </location>
</feature>
<dbReference type="KEGG" id="rfr:Rfer_4404"/>
<evidence type="ECO:0000313" key="3">
    <source>
        <dbReference type="EMBL" id="ABD72090.1"/>
    </source>
</evidence>
<dbReference type="SUPFAM" id="SSF52172">
    <property type="entry name" value="CheY-like"/>
    <property type="match status" value="1"/>
</dbReference>
<dbReference type="RefSeq" id="WP_011458649.1">
    <property type="nucleotide sequence ID" value="NC_007901.1"/>
</dbReference>
<keyword evidence="1" id="KW-0597">Phosphoprotein</keyword>
<dbReference type="PROSITE" id="PS50110">
    <property type="entry name" value="RESPONSE_REGULATORY"/>
    <property type="match status" value="1"/>
</dbReference>
<keyword evidence="3" id="KW-0614">Plasmid</keyword>
<dbReference type="CDD" id="cd00156">
    <property type="entry name" value="REC"/>
    <property type="match status" value="1"/>
</dbReference>
<dbReference type="HOGENOM" id="CLU_070076_0_0_4"/>
<feature type="modified residue" description="4-aspartylphosphate" evidence="1">
    <location>
        <position position="99"/>
    </location>
</feature>
<organism evidence="3 4">
    <name type="scientific">Albidiferax ferrireducens (strain ATCC BAA-621 / DSM 15236 / T118)</name>
    <name type="common">Rhodoferax ferrireducens</name>
    <dbReference type="NCBI Taxonomy" id="338969"/>
    <lineage>
        <taxon>Bacteria</taxon>
        <taxon>Pseudomonadati</taxon>
        <taxon>Pseudomonadota</taxon>
        <taxon>Betaproteobacteria</taxon>
        <taxon>Burkholderiales</taxon>
        <taxon>Comamonadaceae</taxon>
        <taxon>Rhodoferax</taxon>
    </lineage>
</organism>
<dbReference type="OrthoDB" id="5697380at2"/>
<name>Q21Q55_ALBFT</name>
<accession>Q21Q55</accession>
<dbReference type="AlphaFoldDB" id="Q21Q55"/>
<dbReference type="InterPro" id="IPR011006">
    <property type="entry name" value="CheY-like_superfamily"/>
</dbReference>
<protein>
    <submittedName>
        <fullName evidence="3">Response regulator receiver domain protein (CheY-like)</fullName>
    </submittedName>
</protein>
<dbReference type="eggNOG" id="COG0784">
    <property type="taxonomic scope" value="Bacteria"/>
</dbReference>
<reference evidence="4" key="1">
    <citation type="submission" date="2006-02" db="EMBL/GenBank/DDBJ databases">
        <title>Complete sequence of plasmid 1 of Rhodoferax ferrireducens DSM 15236.</title>
        <authorList>
            <person name="Copeland A."/>
            <person name="Lucas S."/>
            <person name="Lapidus A."/>
            <person name="Barry K."/>
            <person name="Detter J.C."/>
            <person name="Glavina del Rio T."/>
            <person name="Hammon N."/>
            <person name="Israni S."/>
            <person name="Pitluck S."/>
            <person name="Brettin T."/>
            <person name="Bruce D."/>
            <person name="Han C."/>
            <person name="Tapia R."/>
            <person name="Gilna P."/>
            <person name="Kiss H."/>
            <person name="Schmutz J."/>
            <person name="Larimer F."/>
            <person name="Land M."/>
            <person name="Kyrpides N."/>
            <person name="Ivanova N."/>
            <person name="Richardson P."/>
        </authorList>
    </citation>
    <scope>NUCLEOTIDE SEQUENCE [LARGE SCALE GENOMIC DNA]</scope>
    <source>
        <strain evidence="4">ATCC BAA-621 / DSM 15236 / T118</strain>
        <plasmid evidence="4">Plasmid pDSM15236</plasmid>
    </source>
</reference>
<evidence type="ECO:0000313" key="4">
    <source>
        <dbReference type="Proteomes" id="UP000008332"/>
    </source>
</evidence>
<dbReference type="Gene3D" id="3.40.50.2300">
    <property type="match status" value="1"/>
</dbReference>
<dbReference type="Proteomes" id="UP000008332">
    <property type="component" value="Plasmid unnamed1"/>
</dbReference>
<proteinExistence type="predicted"/>
<geneLocation type="plasmid" evidence="4">
    <name>pDSM15236</name>
</geneLocation>
<dbReference type="InterPro" id="IPR001789">
    <property type="entry name" value="Sig_transdc_resp-reg_receiver"/>
</dbReference>